<dbReference type="Proteomes" id="UP000440498">
    <property type="component" value="Unassembled WGS sequence"/>
</dbReference>
<gene>
    <name evidence="2" type="ORF">GEV02_09495</name>
</gene>
<protein>
    <recommendedName>
        <fullName evidence="4">Lipoprotein</fullName>
    </recommendedName>
</protein>
<organism evidence="2 3">
    <name type="scientific">Rugamonas aquatica</name>
    <dbReference type="NCBI Taxonomy" id="2743357"/>
    <lineage>
        <taxon>Bacteria</taxon>
        <taxon>Pseudomonadati</taxon>
        <taxon>Pseudomonadota</taxon>
        <taxon>Betaproteobacteria</taxon>
        <taxon>Burkholderiales</taxon>
        <taxon>Oxalobacteraceae</taxon>
        <taxon>Telluria group</taxon>
        <taxon>Rugamonas</taxon>
    </lineage>
</organism>
<dbReference type="AlphaFoldDB" id="A0A6A7N047"/>
<reference evidence="2 3" key="1">
    <citation type="submission" date="2019-10" db="EMBL/GenBank/DDBJ databases">
        <title>Two novel species isolated from a subtropical stream in China.</title>
        <authorList>
            <person name="Lu H."/>
        </authorList>
    </citation>
    <scope>NUCLEOTIDE SEQUENCE [LARGE SCALE GENOMIC DNA]</scope>
    <source>
        <strain evidence="2 3">FT29W</strain>
    </source>
</reference>
<keyword evidence="1" id="KW-0732">Signal</keyword>
<dbReference type="RefSeq" id="WP_152837771.1">
    <property type="nucleotide sequence ID" value="NZ_WHUG01000003.1"/>
</dbReference>
<evidence type="ECO:0000313" key="3">
    <source>
        <dbReference type="Proteomes" id="UP000440498"/>
    </source>
</evidence>
<name>A0A6A7N047_9BURK</name>
<sequence>MKRILALSGMLALTGCASVLSGKTQPVSVTTVFDSKEVAGLGCTLSNDAGNWSLTSPASVIVHKSTADLAINCKQDAYVGNTTAVSKANGAVWGNILLGGGIGYFVDRSTGAGFDYPQNIVVTVRQLAAPAITSSALLEEVPLKLMSPSQSAARVN</sequence>
<feature type="chain" id="PRO_5025619040" description="Lipoprotein" evidence="1">
    <location>
        <begin position="18"/>
        <end position="156"/>
    </location>
</feature>
<dbReference type="EMBL" id="WHUG01000003">
    <property type="protein sequence ID" value="MQA38382.1"/>
    <property type="molecule type" value="Genomic_DNA"/>
</dbReference>
<evidence type="ECO:0000313" key="2">
    <source>
        <dbReference type="EMBL" id="MQA38382.1"/>
    </source>
</evidence>
<keyword evidence="3" id="KW-1185">Reference proteome</keyword>
<comment type="caution">
    <text evidence="2">The sequence shown here is derived from an EMBL/GenBank/DDBJ whole genome shotgun (WGS) entry which is preliminary data.</text>
</comment>
<proteinExistence type="predicted"/>
<feature type="signal peptide" evidence="1">
    <location>
        <begin position="1"/>
        <end position="17"/>
    </location>
</feature>
<evidence type="ECO:0008006" key="4">
    <source>
        <dbReference type="Google" id="ProtNLM"/>
    </source>
</evidence>
<evidence type="ECO:0000256" key="1">
    <source>
        <dbReference type="SAM" id="SignalP"/>
    </source>
</evidence>
<accession>A0A6A7N047</accession>
<dbReference type="PROSITE" id="PS51257">
    <property type="entry name" value="PROKAR_LIPOPROTEIN"/>
    <property type="match status" value="1"/>
</dbReference>